<comment type="subcellular location">
    <subcellularLocation>
        <location evidence="1">Membrane</location>
        <topology evidence="1">Multi-pass membrane protein</topology>
    </subcellularLocation>
</comment>
<dbReference type="InterPro" id="IPR036259">
    <property type="entry name" value="MFS_trans_sf"/>
</dbReference>
<dbReference type="EMBL" id="CAXLJM020000046">
    <property type="protein sequence ID" value="CAL8111458.1"/>
    <property type="molecule type" value="Genomic_DNA"/>
</dbReference>
<evidence type="ECO:0000256" key="3">
    <source>
        <dbReference type="ARBA" id="ARBA00022692"/>
    </source>
</evidence>
<evidence type="ECO:0000256" key="4">
    <source>
        <dbReference type="ARBA" id="ARBA00022989"/>
    </source>
</evidence>
<feature type="region of interest" description="Disordered" evidence="6">
    <location>
        <begin position="236"/>
        <end position="265"/>
    </location>
</feature>
<feature type="transmembrane region" description="Helical" evidence="7">
    <location>
        <begin position="280"/>
        <end position="299"/>
    </location>
</feature>
<comment type="caution">
    <text evidence="9">The sequence shown here is derived from an EMBL/GenBank/DDBJ whole genome shotgun (WGS) entry which is preliminary data.</text>
</comment>
<evidence type="ECO:0000313" key="10">
    <source>
        <dbReference type="Proteomes" id="UP001642540"/>
    </source>
</evidence>
<keyword evidence="4 7" id="KW-1133">Transmembrane helix</keyword>
<dbReference type="PANTHER" id="PTHR23504:SF14">
    <property type="entry name" value="MAJOR FACILITATOR SUPERFAMILY DOMAIN-CONTAINING PROTEIN 9"/>
    <property type="match status" value="1"/>
</dbReference>
<evidence type="ECO:0000256" key="6">
    <source>
        <dbReference type="SAM" id="MobiDB-lite"/>
    </source>
</evidence>
<feature type="transmembrane region" description="Helical" evidence="7">
    <location>
        <begin position="207"/>
        <end position="229"/>
    </location>
</feature>
<dbReference type="Pfam" id="PF07690">
    <property type="entry name" value="MFS_1"/>
    <property type="match status" value="1"/>
</dbReference>
<feature type="domain" description="Major facilitator superfamily (MFS) profile" evidence="8">
    <location>
        <begin position="56"/>
        <end position="461"/>
    </location>
</feature>
<dbReference type="InterPro" id="IPR011701">
    <property type="entry name" value="MFS"/>
</dbReference>
<evidence type="ECO:0000259" key="8">
    <source>
        <dbReference type="PROSITE" id="PS50850"/>
    </source>
</evidence>
<keyword evidence="3 7" id="KW-0812">Transmembrane</keyword>
<feature type="transmembrane region" description="Helical" evidence="7">
    <location>
        <begin position="319"/>
        <end position="342"/>
    </location>
</feature>
<dbReference type="Proteomes" id="UP001642540">
    <property type="component" value="Unassembled WGS sequence"/>
</dbReference>
<dbReference type="SUPFAM" id="SSF103473">
    <property type="entry name" value="MFS general substrate transporter"/>
    <property type="match status" value="1"/>
</dbReference>
<accession>A0ABP1QTR0</accession>
<reference evidence="9 10" key="1">
    <citation type="submission" date="2024-08" db="EMBL/GenBank/DDBJ databases">
        <authorList>
            <person name="Cucini C."/>
            <person name="Frati F."/>
        </authorList>
    </citation>
    <scope>NUCLEOTIDE SEQUENCE [LARGE SCALE GENOMIC DNA]</scope>
</reference>
<feature type="transmembrane region" description="Helical" evidence="7">
    <location>
        <begin position="349"/>
        <end position="368"/>
    </location>
</feature>
<evidence type="ECO:0000313" key="9">
    <source>
        <dbReference type="EMBL" id="CAL8111458.1"/>
    </source>
</evidence>
<sequence>MCSSICGTQQTSTSGVSGSANGTATNVNANGTSVRPEDESPSVKKIKNVITKRRRTIYVFYFMAFLDLLAVSLFLPLLSTGMRDLGATPFMVGLIGSAYGAIQLISSPVMGWGSDIYGPKLVMFVSLVATAVAYVVQGSALNIAMMLIARGLAGIFKHTQTVGKSIVSELSTKDKSHVIGNFNAFGSMGFILGPTLGAHIAQLDNGFQIVCYLSASAFLFNAVLLSILVPDPSKLMSAKPSPKNSPKLKSKSKKSSLKGDSSDDASTLTKLKTSFKNADIHSLILLAVRFLFSFATLVFRENLTITLLEKYNSNLVNSGYLTSLQALMSTVMGFCVGPVNAFFYKGNSLYMVLITGIIKTIVLFTLFWSTSYWLAGTMLVIVSALNPFLRVGITAVSLEGHHSDIGTILGFSQSATSMARMISPTAAGIALSMSTDGPFLLAAVSSICGIVATLAAQRFAKQRDTLHAKSD</sequence>
<feature type="compositionally biased region" description="Basic residues" evidence="6">
    <location>
        <begin position="246"/>
        <end position="256"/>
    </location>
</feature>
<dbReference type="PROSITE" id="PS50850">
    <property type="entry name" value="MFS"/>
    <property type="match status" value="1"/>
</dbReference>
<feature type="compositionally biased region" description="Low complexity" evidence="6">
    <location>
        <begin position="7"/>
        <end position="34"/>
    </location>
</feature>
<name>A0ABP1QTR0_9HEXA</name>
<gene>
    <name evidence="9" type="ORF">ODALV1_LOCUS15055</name>
</gene>
<dbReference type="Gene3D" id="1.20.1250.20">
    <property type="entry name" value="MFS general substrate transporter like domains"/>
    <property type="match status" value="1"/>
</dbReference>
<keyword evidence="2" id="KW-0813">Transport</keyword>
<feature type="transmembrane region" description="Helical" evidence="7">
    <location>
        <begin position="437"/>
        <end position="456"/>
    </location>
</feature>
<dbReference type="CDD" id="cd17390">
    <property type="entry name" value="MFS_MFSD9"/>
    <property type="match status" value="1"/>
</dbReference>
<feature type="transmembrane region" description="Helical" evidence="7">
    <location>
        <begin position="58"/>
        <end position="78"/>
    </location>
</feature>
<proteinExistence type="predicted"/>
<feature type="transmembrane region" description="Helical" evidence="7">
    <location>
        <begin position="121"/>
        <end position="148"/>
    </location>
</feature>
<evidence type="ECO:0000256" key="1">
    <source>
        <dbReference type="ARBA" id="ARBA00004141"/>
    </source>
</evidence>
<protein>
    <recommendedName>
        <fullName evidence="8">Major facilitator superfamily (MFS) profile domain-containing protein</fullName>
    </recommendedName>
</protein>
<dbReference type="InterPro" id="IPR020846">
    <property type="entry name" value="MFS_dom"/>
</dbReference>
<dbReference type="PANTHER" id="PTHR23504">
    <property type="entry name" value="MAJOR FACILITATOR SUPERFAMILY DOMAIN-CONTAINING PROTEIN 10"/>
    <property type="match status" value="1"/>
</dbReference>
<organism evidence="9 10">
    <name type="scientific">Orchesella dallaii</name>
    <dbReference type="NCBI Taxonomy" id="48710"/>
    <lineage>
        <taxon>Eukaryota</taxon>
        <taxon>Metazoa</taxon>
        <taxon>Ecdysozoa</taxon>
        <taxon>Arthropoda</taxon>
        <taxon>Hexapoda</taxon>
        <taxon>Collembola</taxon>
        <taxon>Entomobryomorpha</taxon>
        <taxon>Entomobryoidea</taxon>
        <taxon>Orchesellidae</taxon>
        <taxon>Orchesellinae</taxon>
        <taxon>Orchesella</taxon>
    </lineage>
</organism>
<evidence type="ECO:0000256" key="2">
    <source>
        <dbReference type="ARBA" id="ARBA00022448"/>
    </source>
</evidence>
<feature type="transmembrane region" description="Helical" evidence="7">
    <location>
        <begin position="182"/>
        <end position="201"/>
    </location>
</feature>
<feature type="region of interest" description="Disordered" evidence="6">
    <location>
        <begin position="1"/>
        <end position="39"/>
    </location>
</feature>
<keyword evidence="10" id="KW-1185">Reference proteome</keyword>
<keyword evidence="5 7" id="KW-0472">Membrane</keyword>
<evidence type="ECO:0000256" key="7">
    <source>
        <dbReference type="SAM" id="Phobius"/>
    </source>
</evidence>
<evidence type="ECO:0000256" key="5">
    <source>
        <dbReference type="ARBA" id="ARBA00023136"/>
    </source>
</evidence>